<evidence type="ECO:0000256" key="2">
    <source>
        <dbReference type="ARBA" id="ARBA00022801"/>
    </source>
</evidence>
<evidence type="ECO:0000313" key="7">
    <source>
        <dbReference type="Proteomes" id="UP001522868"/>
    </source>
</evidence>
<dbReference type="GO" id="GO:0004386">
    <property type="term" value="F:helicase activity"/>
    <property type="evidence" value="ECO:0007669"/>
    <property type="project" value="UniProtKB-KW"/>
</dbReference>
<comment type="caution">
    <text evidence="6">The sequence shown here is derived from an EMBL/GenBank/DDBJ whole genome shotgun (WGS) entry which is preliminary data.</text>
</comment>
<dbReference type="PANTHER" id="PTHR43788">
    <property type="entry name" value="DNA2/NAM7 HELICASE FAMILY MEMBER"/>
    <property type="match status" value="1"/>
</dbReference>
<dbReference type="EMBL" id="JALPTH010000006">
    <property type="protein sequence ID" value="MCK8677439.1"/>
    <property type="molecule type" value="Genomic_DNA"/>
</dbReference>
<feature type="domain" description="DNA2/NAM7 helicase-like C-terminal" evidence="5">
    <location>
        <begin position="79"/>
        <end position="187"/>
    </location>
</feature>
<dbReference type="PANTHER" id="PTHR43788:SF8">
    <property type="entry name" value="DNA-BINDING PROTEIN SMUBP-2"/>
    <property type="match status" value="1"/>
</dbReference>
<evidence type="ECO:0000313" key="6">
    <source>
        <dbReference type="EMBL" id="MCK8677439.1"/>
    </source>
</evidence>
<dbReference type="Gene3D" id="3.40.50.300">
    <property type="entry name" value="P-loop containing nucleotide triphosphate hydrolases"/>
    <property type="match status" value="1"/>
</dbReference>
<evidence type="ECO:0000259" key="5">
    <source>
        <dbReference type="Pfam" id="PF13087"/>
    </source>
</evidence>
<keyword evidence="3 6" id="KW-0347">Helicase</keyword>
<keyword evidence="7" id="KW-1185">Reference proteome</keyword>
<evidence type="ECO:0000256" key="4">
    <source>
        <dbReference type="ARBA" id="ARBA00022840"/>
    </source>
</evidence>
<dbReference type="InterPro" id="IPR027417">
    <property type="entry name" value="P-loop_NTPase"/>
</dbReference>
<keyword evidence="4" id="KW-0067">ATP-binding</keyword>
<dbReference type="SUPFAM" id="SSF52540">
    <property type="entry name" value="P-loop containing nucleoside triphosphate hydrolases"/>
    <property type="match status" value="1"/>
</dbReference>
<reference evidence="6 7" key="1">
    <citation type="submission" date="2022-04" db="EMBL/GenBank/DDBJ databases">
        <title>Streptomyces sp. nov. LCR6-01 isolated from Lichen of Dirinaria sp.</title>
        <authorList>
            <person name="Kanchanasin P."/>
            <person name="Tanasupawat S."/>
            <person name="Phongsopitanun W."/>
        </authorList>
    </citation>
    <scope>NUCLEOTIDE SEQUENCE [LARGE SCALE GENOMIC DNA]</scope>
    <source>
        <strain evidence="6 7">LCR6-01</strain>
    </source>
</reference>
<dbReference type="InterPro" id="IPR047187">
    <property type="entry name" value="SF1_C_Upf1"/>
</dbReference>
<name>A0ABT0I807_9ACTN</name>
<evidence type="ECO:0000256" key="1">
    <source>
        <dbReference type="ARBA" id="ARBA00022741"/>
    </source>
</evidence>
<keyword evidence="1" id="KW-0547">Nucleotide-binding</keyword>
<sequence>MADRLNPYGTFLPASEGGDADRVWVGSPLRVHRRCDDPRFSISNDIAYEGLMVHGVTRSDDYAVARRSVWWHVPAGASEGKWSPAEGEAANVIVHRLMDQGLDPTEIFVISPFRDVVAGLSRSLCRVVPRERIGTVHTTQGKEANVVLVVLGAGGRSGPRNWAASTPNLLNVAVSRARRRLFVVGDYEAWRGHRYFDVLAQSLPSLSAEEQAVMRTHAPIRLPHGCRC</sequence>
<dbReference type="InterPro" id="IPR050534">
    <property type="entry name" value="Coronavir_polyprotein_1ab"/>
</dbReference>
<evidence type="ECO:0000256" key="3">
    <source>
        <dbReference type="ARBA" id="ARBA00022806"/>
    </source>
</evidence>
<gene>
    <name evidence="6" type="ORF">M1O15_08560</name>
</gene>
<dbReference type="Pfam" id="PF13087">
    <property type="entry name" value="AAA_12"/>
    <property type="match status" value="1"/>
</dbReference>
<keyword evidence="2" id="KW-0378">Hydrolase</keyword>
<organism evidence="6 7">
    <name type="scientific">Streptomyces lichenis</name>
    <dbReference type="NCBI Taxonomy" id="2306967"/>
    <lineage>
        <taxon>Bacteria</taxon>
        <taxon>Bacillati</taxon>
        <taxon>Actinomycetota</taxon>
        <taxon>Actinomycetes</taxon>
        <taxon>Kitasatosporales</taxon>
        <taxon>Streptomycetaceae</taxon>
        <taxon>Streptomyces</taxon>
    </lineage>
</organism>
<accession>A0ABT0I807</accession>
<protein>
    <submittedName>
        <fullName evidence="6">Upf1 family helicase</fullName>
    </submittedName>
</protein>
<dbReference type="RefSeq" id="WP_248632663.1">
    <property type="nucleotide sequence ID" value="NZ_JALPTH010000006.1"/>
</dbReference>
<dbReference type="Proteomes" id="UP001522868">
    <property type="component" value="Unassembled WGS sequence"/>
</dbReference>
<dbReference type="CDD" id="cd18808">
    <property type="entry name" value="SF1_C_Upf1"/>
    <property type="match status" value="1"/>
</dbReference>
<dbReference type="InterPro" id="IPR041679">
    <property type="entry name" value="DNA2/NAM7-like_C"/>
</dbReference>
<proteinExistence type="predicted"/>